<keyword evidence="1" id="KW-0732">Signal</keyword>
<evidence type="ECO:0000256" key="1">
    <source>
        <dbReference type="SAM" id="SignalP"/>
    </source>
</evidence>
<name>T1FEL0_HELRO</name>
<proteinExistence type="predicted"/>
<reference evidence="3" key="3">
    <citation type="submission" date="2015-06" db="UniProtKB">
        <authorList>
            <consortium name="EnsemblMetazoa"/>
        </authorList>
    </citation>
    <scope>IDENTIFICATION</scope>
</reference>
<dbReference type="EnsemblMetazoa" id="HelroT179348">
    <property type="protein sequence ID" value="HelroP179348"/>
    <property type="gene ID" value="HelroG179348"/>
</dbReference>
<evidence type="ECO:0000313" key="4">
    <source>
        <dbReference type="Proteomes" id="UP000015101"/>
    </source>
</evidence>
<dbReference type="KEGG" id="hro:HELRODRAFT_179348"/>
<dbReference type="HOGENOM" id="CLU_1316700_0_0_1"/>
<dbReference type="EMBL" id="KB097519">
    <property type="protein sequence ID" value="ESN95572.1"/>
    <property type="molecule type" value="Genomic_DNA"/>
</dbReference>
<organism evidence="3 4">
    <name type="scientific">Helobdella robusta</name>
    <name type="common">Californian leech</name>
    <dbReference type="NCBI Taxonomy" id="6412"/>
    <lineage>
        <taxon>Eukaryota</taxon>
        <taxon>Metazoa</taxon>
        <taxon>Spiralia</taxon>
        <taxon>Lophotrochozoa</taxon>
        <taxon>Annelida</taxon>
        <taxon>Clitellata</taxon>
        <taxon>Hirudinea</taxon>
        <taxon>Rhynchobdellida</taxon>
        <taxon>Glossiphoniidae</taxon>
        <taxon>Helobdella</taxon>
    </lineage>
</organism>
<evidence type="ECO:0000313" key="3">
    <source>
        <dbReference type="EnsemblMetazoa" id="HelroP179348"/>
    </source>
</evidence>
<evidence type="ECO:0008006" key="5">
    <source>
        <dbReference type="Google" id="ProtNLM"/>
    </source>
</evidence>
<reference evidence="2 4" key="2">
    <citation type="journal article" date="2013" name="Nature">
        <title>Insights into bilaterian evolution from three spiralian genomes.</title>
        <authorList>
            <person name="Simakov O."/>
            <person name="Marletaz F."/>
            <person name="Cho S.J."/>
            <person name="Edsinger-Gonzales E."/>
            <person name="Havlak P."/>
            <person name="Hellsten U."/>
            <person name="Kuo D.H."/>
            <person name="Larsson T."/>
            <person name="Lv J."/>
            <person name="Arendt D."/>
            <person name="Savage R."/>
            <person name="Osoegawa K."/>
            <person name="de Jong P."/>
            <person name="Grimwood J."/>
            <person name="Chapman J.A."/>
            <person name="Shapiro H."/>
            <person name="Aerts A."/>
            <person name="Otillar R.P."/>
            <person name="Terry A.Y."/>
            <person name="Boore J.L."/>
            <person name="Grigoriev I.V."/>
            <person name="Lindberg D.R."/>
            <person name="Seaver E.C."/>
            <person name="Weisblat D.A."/>
            <person name="Putnam N.H."/>
            <person name="Rokhsar D.S."/>
        </authorList>
    </citation>
    <scope>NUCLEOTIDE SEQUENCE</scope>
</reference>
<reference evidence="4" key="1">
    <citation type="submission" date="2012-12" db="EMBL/GenBank/DDBJ databases">
        <authorList>
            <person name="Hellsten U."/>
            <person name="Grimwood J."/>
            <person name="Chapman J.A."/>
            <person name="Shapiro H."/>
            <person name="Aerts A."/>
            <person name="Otillar R.P."/>
            <person name="Terry A.Y."/>
            <person name="Boore J.L."/>
            <person name="Simakov O."/>
            <person name="Marletaz F."/>
            <person name="Cho S.-J."/>
            <person name="Edsinger-Gonzales E."/>
            <person name="Havlak P."/>
            <person name="Kuo D.-H."/>
            <person name="Larsson T."/>
            <person name="Lv J."/>
            <person name="Arendt D."/>
            <person name="Savage R."/>
            <person name="Osoegawa K."/>
            <person name="de Jong P."/>
            <person name="Lindberg D.R."/>
            <person name="Seaver E.C."/>
            <person name="Weisblat D.A."/>
            <person name="Putnam N.H."/>
            <person name="Grigoriev I.V."/>
            <person name="Rokhsar D.S."/>
        </authorList>
    </citation>
    <scope>NUCLEOTIDE SEQUENCE</scope>
</reference>
<feature type="chain" id="PRO_5010980642" description="Sushi domain-containing protein" evidence="1">
    <location>
        <begin position="36"/>
        <end position="209"/>
    </location>
</feature>
<dbReference type="GeneID" id="20207259"/>
<dbReference type="InParanoid" id="T1FEL0"/>
<evidence type="ECO:0000313" key="2">
    <source>
        <dbReference type="EMBL" id="ESN95572.1"/>
    </source>
</evidence>
<dbReference type="AlphaFoldDB" id="T1FEL0"/>
<gene>
    <name evidence="3" type="primary">20207259</name>
    <name evidence="2" type="ORF">HELRODRAFT_179348</name>
</gene>
<feature type="signal peptide" evidence="1">
    <location>
        <begin position="1"/>
        <end position="35"/>
    </location>
</feature>
<accession>T1FEL0</accession>
<protein>
    <recommendedName>
        <fullName evidence="5">Sushi domain-containing protein</fullName>
    </recommendedName>
</protein>
<dbReference type="RefSeq" id="XP_009026433.1">
    <property type="nucleotide sequence ID" value="XM_009028185.1"/>
</dbReference>
<dbReference type="EMBL" id="AMQM01006814">
    <property type="status" value="NOT_ANNOTATED_CDS"/>
    <property type="molecule type" value="Genomic_DNA"/>
</dbReference>
<keyword evidence="4" id="KW-1185">Reference proteome</keyword>
<sequence>MLKKSKKSCILNPSASSSSFLLAVILFLVCQTATAEESFCPRNFIFTDNTTNSTFPCAVGNNISFNATSKTDCCLVCLTYGLVNCLAGNYYPADGRCEIFEVWSDASVANPNCTSFRKTGLCRPGFTYIPAFKTCLMLLKPSYTWEGGLAACSNLGPTTYMVSVETTNKAANISKRINQQVITNQLDLLLVRSFQYDDSDVKQCALVIR</sequence>
<dbReference type="CTD" id="20207259"/>
<dbReference type="Proteomes" id="UP000015101">
    <property type="component" value="Unassembled WGS sequence"/>
</dbReference>